<reference evidence="9" key="1">
    <citation type="journal article" date="2020" name="mSystems">
        <title>Genome- and Community-Level Interaction Insights into Carbon Utilization and Element Cycling Functions of Hydrothermarchaeota in Hydrothermal Sediment.</title>
        <authorList>
            <person name="Zhou Z."/>
            <person name="Liu Y."/>
            <person name="Xu W."/>
            <person name="Pan J."/>
            <person name="Luo Z.H."/>
            <person name="Li M."/>
        </authorList>
    </citation>
    <scope>NUCLEOTIDE SEQUENCE [LARGE SCALE GENOMIC DNA]</scope>
    <source>
        <strain evidence="9">SpSt-587</strain>
    </source>
</reference>
<dbReference type="SMART" id="SM00981">
    <property type="entry name" value="THUMP"/>
    <property type="match status" value="1"/>
</dbReference>
<feature type="domain" description="THUMP" evidence="8">
    <location>
        <begin position="43"/>
        <end position="153"/>
    </location>
</feature>
<dbReference type="InterPro" id="IPR054170">
    <property type="entry name" value="RlmL_1st"/>
</dbReference>
<evidence type="ECO:0000256" key="1">
    <source>
        <dbReference type="ARBA" id="ARBA00004496"/>
    </source>
</evidence>
<keyword evidence="2" id="KW-0963">Cytoplasm</keyword>
<dbReference type="InterPro" id="IPR002052">
    <property type="entry name" value="DNA_methylase_N6_adenine_CS"/>
</dbReference>
<dbReference type="EMBL" id="DSYZ01000015">
    <property type="protein sequence ID" value="HGT82228.1"/>
    <property type="molecule type" value="Genomic_DNA"/>
</dbReference>
<keyword evidence="6" id="KW-0819">tRNA processing</keyword>
<dbReference type="InterPro" id="IPR053943">
    <property type="entry name" value="RlmKL-like_Mtase_CS"/>
</dbReference>
<dbReference type="CDD" id="cd11715">
    <property type="entry name" value="THUMP_AdoMetMT"/>
    <property type="match status" value="1"/>
</dbReference>
<keyword evidence="4 9" id="KW-0808">Transferase</keyword>
<dbReference type="Pfam" id="PF02926">
    <property type="entry name" value="THUMP"/>
    <property type="match status" value="1"/>
</dbReference>
<sequence length="363" mass="41263">MEFYATLSPGLEDVAVEEIKSFGANVVEAKQGKGRVFLSGNPRLIPLLNRYSRTLERLNILLLRDHAESLEDIYRSVKSLSFDFLKGKSFAVRSLRVGVHEFTSLDIARVSGQAVIDSFLETHRERLRVNLDDPDVIVRVELIDEDLFVGIDTTGDDAMHKRWWRVYNHPAHLNATIACAMIKLSKWKPEESLLDPMCGSGTIPIEAVLMAKNVPNRRNFAYQRFLELPEIEHETKDLKLRVYGIEKFRKHLEGAVENAKNAGVADAIEFSIGDATKLEGEYDVVVTNPPYGLRIHRKGAIEKLYREFAISAKKVMSKDSRLVVITSEYEVFRRVAEEAGFSFVHERFVKYGGLLTKIMIFTS</sequence>
<evidence type="ECO:0000256" key="7">
    <source>
        <dbReference type="PROSITE-ProRule" id="PRU00529"/>
    </source>
</evidence>
<evidence type="ECO:0000256" key="5">
    <source>
        <dbReference type="ARBA" id="ARBA00022691"/>
    </source>
</evidence>
<protein>
    <submittedName>
        <fullName evidence="9">Class I SAM-dependent RNA methyltransferase</fullName>
    </submittedName>
</protein>
<dbReference type="InterPro" id="IPR029063">
    <property type="entry name" value="SAM-dependent_MTases_sf"/>
</dbReference>
<dbReference type="GO" id="GO:0016423">
    <property type="term" value="F:tRNA (guanine) methyltransferase activity"/>
    <property type="evidence" value="ECO:0007669"/>
    <property type="project" value="TreeGrafter"/>
</dbReference>
<dbReference type="PRINTS" id="PR00507">
    <property type="entry name" value="N12N6MTFRASE"/>
</dbReference>
<dbReference type="Gene3D" id="3.30.2130.30">
    <property type="match status" value="1"/>
</dbReference>
<dbReference type="PANTHER" id="PTHR14911">
    <property type="entry name" value="THUMP DOMAIN-CONTAINING"/>
    <property type="match status" value="1"/>
</dbReference>
<dbReference type="PANTHER" id="PTHR14911:SF13">
    <property type="entry name" value="TRNA (GUANINE(6)-N2)-METHYLTRANSFERASE THUMP3"/>
    <property type="match status" value="1"/>
</dbReference>
<proteinExistence type="predicted"/>
<keyword evidence="3 9" id="KW-0489">Methyltransferase</keyword>
<dbReference type="GO" id="GO:0003723">
    <property type="term" value="F:RNA binding"/>
    <property type="evidence" value="ECO:0007669"/>
    <property type="project" value="UniProtKB-UniRule"/>
</dbReference>
<evidence type="ECO:0000256" key="3">
    <source>
        <dbReference type="ARBA" id="ARBA00022603"/>
    </source>
</evidence>
<comment type="subcellular location">
    <subcellularLocation>
        <location evidence="1">Cytoplasm</location>
    </subcellularLocation>
</comment>
<evidence type="ECO:0000313" key="9">
    <source>
        <dbReference type="EMBL" id="HGT82228.1"/>
    </source>
</evidence>
<keyword evidence="7" id="KW-0694">RNA-binding</keyword>
<dbReference type="SUPFAM" id="SSF53335">
    <property type="entry name" value="S-adenosyl-L-methionine-dependent methyltransferases"/>
    <property type="match status" value="1"/>
</dbReference>
<evidence type="ECO:0000256" key="4">
    <source>
        <dbReference type="ARBA" id="ARBA00022679"/>
    </source>
</evidence>
<dbReference type="Gene3D" id="3.40.50.150">
    <property type="entry name" value="Vaccinia Virus protein VP39"/>
    <property type="match status" value="1"/>
</dbReference>
<dbReference type="GO" id="GO:0005737">
    <property type="term" value="C:cytoplasm"/>
    <property type="evidence" value="ECO:0007669"/>
    <property type="project" value="UniProtKB-SubCell"/>
</dbReference>
<dbReference type="SUPFAM" id="SSF143437">
    <property type="entry name" value="THUMP domain-like"/>
    <property type="match status" value="1"/>
</dbReference>
<dbReference type="Pfam" id="PF01170">
    <property type="entry name" value="UPF0020"/>
    <property type="match status" value="1"/>
</dbReference>
<accession>A0A7J3M0H9</accession>
<evidence type="ECO:0000256" key="6">
    <source>
        <dbReference type="ARBA" id="ARBA00022694"/>
    </source>
</evidence>
<keyword evidence="5" id="KW-0949">S-adenosyl-L-methionine</keyword>
<dbReference type="Pfam" id="PF22020">
    <property type="entry name" value="RlmL_1st"/>
    <property type="match status" value="1"/>
</dbReference>
<dbReference type="PROSITE" id="PS00092">
    <property type="entry name" value="N6_MTASE"/>
    <property type="match status" value="1"/>
</dbReference>
<dbReference type="PROSITE" id="PS51165">
    <property type="entry name" value="THUMP"/>
    <property type="match status" value="1"/>
</dbReference>
<dbReference type="InterPro" id="IPR053485">
    <property type="entry name" value="tRNA_guanine-N2-MTase"/>
</dbReference>
<comment type="caution">
    <text evidence="9">The sequence shown here is derived from an EMBL/GenBank/DDBJ whole genome shotgun (WGS) entry which is preliminary data.</text>
</comment>
<dbReference type="InterPro" id="IPR004114">
    <property type="entry name" value="THUMP_dom"/>
</dbReference>
<gene>
    <name evidence="9" type="ORF">ENT52_00635</name>
</gene>
<dbReference type="GO" id="GO:0030488">
    <property type="term" value="P:tRNA methylation"/>
    <property type="evidence" value="ECO:0007669"/>
    <property type="project" value="TreeGrafter"/>
</dbReference>
<dbReference type="CDD" id="cd02440">
    <property type="entry name" value="AdoMet_MTases"/>
    <property type="match status" value="1"/>
</dbReference>
<name>A0A7J3M0H9_ARCFL</name>
<dbReference type="AlphaFoldDB" id="A0A7J3M0H9"/>
<evidence type="ECO:0000256" key="2">
    <source>
        <dbReference type="ARBA" id="ARBA00022490"/>
    </source>
</evidence>
<evidence type="ECO:0000259" key="8">
    <source>
        <dbReference type="PROSITE" id="PS51165"/>
    </source>
</evidence>
<organism evidence="9">
    <name type="scientific">Archaeoglobus fulgidus</name>
    <dbReference type="NCBI Taxonomy" id="2234"/>
    <lineage>
        <taxon>Archaea</taxon>
        <taxon>Methanobacteriati</taxon>
        <taxon>Methanobacteriota</taxon>
        <taxon>Archaeoglobi</taxon>
        <taxon>Archaeoglobales</taxon>
        <taxon>Archaeoglobaceae</taxon>
        <taxon>Archaeoglobus</taxon>
    </lineage>
</organism>
<dbReference type="InterPro" id="IPR000241">
    <property type="entry name" value="RlmKL-like_Mtase"/>
</dbReference>
<dbReference type="NCBIfam" id="NF040721">
    <property type="entry name" value="Trm14_Arch"/>
    <property type="match status" value="1"/>
</dbReference>
<dbReference type="PROSITE" id="PS01261">
    <property type="entry name" value="UPF0020"/>
    <property type="match status" value="1"/>
</dbReference>